<feature type="compositionally biased region" description="Low complexity" evidence="12">
    <location>
        <begin position="352"/>
        <end position="364"/>
    </location>
</feature>
<keyword evidence="6" id="KW-0654">Proteoglycan</keyword>
<evidence type="ECO:0000256" key="3">
    <source>
        <dbReference type="ARBA" id="ARBA00022475"/>
    </source>
</evidence>
<evidence type="ECO:0000256" key="10">
    <source>
        <dbReference type="ARBA" id="ARBA00023288"/>
    </source>
</evidence>
<dbReference type="GO" id="GO:0005576">
    <property type="term" value="C:extracellular region"/>
    <property type="evidence" value="ECO:0007669"/>
    <property type="project" value="TreeGrafter"/>
</dbReference>
<keyword evidence="8" id="KW-0325">Glycoprotein</keyword>
<keyword evidence="5 13" id="KW-0732">Signal</keyword>
<dbReference type="GO" id="GO:0045202">
    <property type="term" value="C:synapse"/>
    <property type="evidence" value="ECO:0007669"/>
    <property type="project" value="TreeGrafter"/>
</dbReference>
<keyword evidence="10" id="KW-0449">Lipoprotein</keyword>
<evidence type="ECO:0000313" key="14">
    <source>
        <dbReference type="Proteomes" id="UP000095280"/>
    </source>
</evidence>
<dbReference type="GO" id="GO:0005886">
    <property type="term" value="C:plasma membrane"/>
    <property type="evidence" value="ECO:0007669"/>
    <property type="project" value="UniProtKB-SubCell"/>
</dbReference>
<evidence type="ECO:0000313" key="15">
    <source>
        <dbReference type="WBParaSite" id="maker-uti_cns_0010445-snap-gene-0.2-mRNA-1"/>
    </source>
</evidence>
<dbReference type="GO" id="GO:1905475">
    <property type="term" value="P:regulation of protein localization to membrane"/>
    <property type="evidence" value="ECO:0007669"/>
    <property type="project" value="TreeGrafter"/>
</dbReference>
<dbReference type="GO" id="GO:0009966">
    <property type="term" value="P:regulation of signal transduction"/>
    <property type="evidence" value="ECO:0007669"/>
    <property type="project" value="InterPro"/>
</dbReference>
<evidence type="ECO:0000256" key="11">
    <source>
        <dbReference type="RuleBase" id="RU003518"/>
    </source>
</evidence>
<feature type="compositionally biased region" description="Low complexity" evidence="12">
    <location>
        <begin position="649"/>
        <end position="695"/>
    </location>
</feature>
<comment type="similarity">
    <text evidence="2 11">Belongs to the glypican family.</text>
</comment>
<keyword evidence="4" id="KW-0336">GPI-anchor</keyword>
<dbReference type="PANTHER" id="PTHR10822:SF30">
    <property type="entry name" value="DALLY-LIKE, ISOFORM A"/>
    <property type="match status" value="1"/>
</dbReference>
<feature type="compositionally biased region" description="Pro residues" evidence="12">
    <location>
        <begin position="573"/>
        <end position="592"/>
    </location>
</feature>
<dbReference type="Proteomes" id="UP000095280">
    <property type="component" value="Unplaced"/>
</dbReference>
<evidence type="ECO:0000256" key="4">
    <source>
        <dbReference type="ARBA" id="ARBA00022622"/>
    </source>
</evidence>
<feature type="compositionally biased region" description="Low complexity" evidence="12">
    <location>
        <begin position="748"/>
        <end position="778"/>
    </location>
</feature>
<evidence type="ECO:0000256" key="8">
    <source>
        <dbReference type="ARBA" id="ARBA00023180"/>
    </source>
</evidence>
<evidence type="ECO:0000256" key="13">
    <source>
        <dbReference type="SAM" id="SignalP"/>
    </source>
</evidence>
<protein>
    <submittedName>
        <fullName evidence="15">Glypican-5</fullName>
    </submittedName>
</protein>
<dbReference type="GO" id="GO:0016477">
    <property type="term" value="P:cell migration"/>
    <property type="evidence" value="ECO:0007669"/>
    <property type="project" value="TreeGrafter"/>
</dbReference>
<dbReference type="WBParaSite" id="maker-uti_cns_0010445-snap-gene-0.2-mRNA-1">
    <property type="protein sequence ID" value="maker-uti_cns_0010445-snap-gene-0.2-mRNA-1"/>
    <property type="gene ID" value="maker-uti_cns_0010445-snap-gene-0.2"/>
</dbReference>
<keyword evidence="9" id="KW-0357">Heparan sulfate</keyword>
<dbReference type="Pfam" id="PF01153">
    <property type="entry name" value="Glypican"/>
    <property type="match status" value="1"/>
</dbReference>
<feature type="compositionally biased region" description="Basic and acidic residues" evidence="12">
    <location>
        <begin position="843"/>
        <end position="867"/>
    </location>
</feature>
<evidence type="ECO:0000256" key="1">
    <source>
        <dbReference type="ARBA" id="ARBA00004609"/>
    </source>
</evidence>
<reference evidence="15" key="1">
    <citation type="submission" date="2016-11" db="UniProtKB">
        <authorList>
            <consortium name="WormBaseParasite"/>
        </authorList>
    </citation>
    <scope>IDENTIFICATION</scope>
</reference>
<keyword evidence="7" id="KW-0472">Membrane</keyword>
<feature type="compositionally biased region" description="Low complexity" evidence="12">
    <location>
        <begin position="546"/>
        <end position="560"/>
    </location>
</feature>
<feature type="region of interest" description="Disordered" evidence="12">
    <location>
        <begin position="428"/>
        <end position="459"/>
    </location>
</feature>
<comment type="subcellular location">
    <subcellularLocation>
        <location evidence="1">Cell membrane</location>
        <topology evidence="1">Lipid-anchor</topology>
        <topology evidence="1">GPI-anchor</topology>
    </subcellularLocation>
</comment>
<keyword evidence="3" id="KW-1003">Cell membrane</keyword>
<dbReference type="PANTHER" id="PTHR10822">
    <property type="entry name" value="GLYPICAN"/>
    <property type="match status" value="1"/>
</dbReference>
<evidence type="ECO:0000256" key="5">
    <source>
        <dbReference type="ARBA" id="ARBA00022729"/>
    </source>
</evidence>
<organism evidence="14 15">
    <name type="scientific">Macrostomum lignano</name>
    <dbReference type="NCBI Taxonomy" id="282301"/>
    <lineage>
        <taxon>Eukaryota</taxon>
        <taxon>Metazoa</taxon>
        <taxon>Spiralia</taxon>
        <taxon>Lophotrochozoa</taxon>
        <taxon>Platyhelminthes</taxon>
        <taxon>Rhabditophora</taxon>
        <taxon>Macrostomorpha</taxon>
        <taxon>Macrostomida</taxon>
        <taxon>Macrostomidae</taxon>
        <taxon>Macrostomum</taxon>
    </lineage>
</organism>
<keyword evidence="14" id="KW-1185">Reference proteome</keyword>
<proteinExistence type="inferred from homology"/>
<feature type="chain" id="PRO_5009320746" evidence="13">
    <location>
        <begin position="21"/>
        <end position="909"/>
    </location>
</feature>
<evidence type="ECO:0000256" key="7">
    <source>
        <dbReference type="ARBA" id="ARBA00023136"/>
    </source>
</evidence>
<feature type="region of interest" description="Disordered" evidence="12">
    <location>
        <begin position="748"/>
        <end position="880"/>
    </location>
</feature>
<dbReference type="AlphaFoldDB" id="A0A1I8I7F7"/>
<evidence type="ECO:0000256" key="6">
    <source>
        <dbReference type="ARBA" id="ARBA00022974"/>
    </source>
</evidence>
<evidence type="ECO:0000256" key="9">
    <source>
        <dbReference type="ARBA" id="ARBA00023207"/>
    </source>
</evidence>
<feature type="compositionally biased region" description="Low complexity" evidence="12">
    <location>
        <begin position="717"/>
        <end position="728"/>
    </location>
</feature>
<dbReference type="InterPro" id="IPR001863">
    <property type="entry name" value="Glypican"/>
</dbReference>
<evidence type="ECO:0000256" key="12">
    <source>
        <dbReference type="SAM" id="MobiDB-lite"/>
    </source>
</evidence>
<accession>A0A1I8I7F7</accession>
<dbReference type="GO" id="GO:0009986">
    <property type="term" value="C:cell surface"/>
    <property type="evidence" value="ECO:0007669"/>
    <property type="project" value="TreeGrafter"/>
</dbReference>
<dbReference type="GO" id="GO:0098552">
    <property type="term" value="C:side of membrane"/>
    <property type="evidence" value="ECO:0007669"/>
    <property type="project" value="UniProtKB-KW"/>
</dbReference>
<feature type="region of interest" description="Disordered" evidence="12">
    <location>
        <begin position="533"/>
        <end position="728"/>
    </location>
</feature>
<feature type="region of interest" description="Disordered" evidence="12">
    <location>
        <begin position="352"/>
        <end position="377"/>
    </location>
</feature>
<sequence length="909" mass="95467">MMLQNLLLLLLLPLLAASSAAPDCGTVTAAYASKGLDVMQVNRLFSGAHLSVCQQRATCCSRAMEDTLLATSRDELRRRVRELTSPRAARLDSLMFELQRLQLQLIETSRRELDSSLKSIYGYSYLANKAPFTAFFDQLAAYVRGDPASGPVAGVASDLFDAIAVRVFALTMNNYELDRRYLDCAKRQFGALRPLGSTPDQVGAELLKAFVAGRRFLLGLASLAETLRGVTSGHGVQLSADCLRARMRAHYCAWCDGVATANPCYNLCANVAAGCLAGLSPLAAPFDQLLAELERMAGLVDGASSMRMALRQLGLRISVGIMEMQERKDQLQARITGACGTPRLKTGAMIGASSATGAGGPTDARTVESPADDSSRQARLTELVGQVRAELRALRGFFNWEQLVQKDCQAEPRPDACWNGTAVASYQRSRRGTSGPDLVANPEVSVPESALSRPAEPVATRQAELRTAIELATSLPRGGVGYREYREATDRERTLARLLPMQRGDFAASSGLPGPPPSNSMSAAGASTVRVLGGASGSGAAPPPASSSSPGAAGWRPAAADTTVLALSTLAPTRPPPPPLERWTPWPQPPAPSSSRPTGGIGSGDHPPSVSPSRPSRPISSGDAEPPAVPALPDTERTTERLWLPTEPPTTTTSSSTTTTTTTTTTKTTTAPTTTTTTTTPTTTTKSTTTSSSAPIDTGGSGVGQPDEEPDDRLGKAAAPAAAAATAGVNAAAAWTRRLRRRRVAAACPPDAAGVAASSTAAADAAGVAAGVAAAPDAGHWRPAQRGVEPPLPPVQPPQQPEWPPQVPEFPPLTQRPPQWPTRRPQLPTQPPPQQPQLPDLWLPKEPDEQGGAEGRRGEGSVHEPMRMRSSKRLPAADARRCSPAALLTLTAAAATTALAWGLASFSAV</sequence>
<evidence type="ECO:0000256" key="2">
    <source>
        <dbReference type="ARBA" id="ARBA00010260"/>
    </source>
</evidence>
<name>A0A1I8I7F7_9PLAT</name>
<feature type="compositionally biased region" description="Pro residues" evidence="12">
    <location>
        <begin position="790"/>
        <end position="820"/>
    </location>
</feature>
<feature type="signal peptide" evidence="13">
    <location>
        <begin position="1"/>
        <end position="20"/>
    </location>
</feature>
<feature type="compositionally biased region" description="Low complexity" evidence="12">
    <location>
        <begin position="607"/>
        <end position="621"/>
    </location>
</feature>